<feature type="region of interest" description="Disordered" evidence="11">
    <location>
        <begin position="73"/>
        <end position="92"/>
    </location>
</feature>
<dbReference type="Pfam" id="PF01390">
    <property type="entry name" value="SEA"/>
    <property type="match status" value="1"/>
</dbReference>
<keyword evidence="15" id="KW-1185">Reference proteome</keyword>
<name>A0A803TEQ5_ANOCA</name>
<evidence type="ECO:0000256" key="12">
    <source>
        <dbReference type="SAM" id="Phobius"/>
    </source>
</evidence>
<dbReference type="InParanoid" id="A0A803TEQ5"/>
<evidence type="ECO:0000256" key="8">
    <source>
        <dbReference type="ARBA" id="ARBA00022737"/>
    </source>
</evidence>
<keyword evidence="4" id="KW-0964">Secreted</keyword>
<evidence type="ECO:0000256" key="3">
    <source>
        <dbReference type="ARBA" id="ARBA00004593"/>
    </source>
</evidence>
<feature type="region of interest" description="Disordered" evidence="11">
    <location>
        <begin position="141"/>
        <end position="163"/>
    </location>
</feature>
<evidence type="ECO:0000313" key="14">
    <source>
        <dbReference type="Ensembl" id="ENSACAP00000033695.1"/>
    </source>
</evidence>
<gene>
    <name evidence="14" type="primary">LOC103280758</name>
</gene>
<dbReference type="GO" id="GO:0001917">
    <property type="term" value="C:photoreceptor inner segment"/>
    <property type="evidence" value="ECO:0007669"/>
    <property type="project" value="UniProtKB-SubCell"/>
</dbReference>
<proteinExistence type="predicted"/>
<reference evidence="14" key="3">
    <citation type="submission" date="2025-09" db="UniProtKB">
        <authorList>
            <consortium name="Ensembl"/>
        </authorList>
    </citation>
    <scope>IDENTIFICATION</scope>
</reference>
<keyword evidence="12" id="KW-1133">Transmembrane helix</keyword>
<keyword evidence="6" id="KW-0358">Heparin-binding</keyword>
<dbReference type="GO" id="GO:0008201">
    <property type="term" value="F:heparin binding"/>
    <property type="evidence" value="ECO:0007669"/>
    <property type="project" value="UniProtKB-KW"/>
</dbReference>
<dbReference type="GO" id="GO:0007601">
    <property type="term" value="P:visual perception"/>
    <property type="evidence" value="ECO:0007669"/>
    <property type="project" value="InterPro"/>
</dbReference>
<reference evidence="14" key="2">
    <citation type="submission" date="2025-08" db="UniProtKB">
        <authorList>
            <consortium name="Ensembl"/>
        </authorList>
    </citation>
    <scope>IDENTIFICATION</scope>
</reference>
<reference evidence="14" key="1">
    <citation type="submission" date="2009-12" db="EMBL/GenBank/DDBJ databases">
        <title>The Genome Sequence of Anolis carolinensis (Green Anole Lizard).</title>
        <authorList>
            <consortium name="The Genome Sequencing Platform"/>
            <person name="Di Palma F."/>
            <person name="Alfoldi J."/>
            <person name="Heiman D."/>
            <person name="Young S."/>
            <person name="Grabherr M."/>
            <person name="Johnson J."/>
            <person name="Lander E.S."/>
            <person name="Lindblad-Toh K."/>
        </authorList>
    </citation>
    <scope>NUCLEOTIDE SEQUENCE [LARGE SCALE GENOMIC DNA]</scope>
    <source>
        <strain evidence="14">JBL SC #1</strain>
    </source>
</reference>
<feature type="compositionally biased region" description="Polar residues" evidence="11">
    <location>
        <begin position="464"/>
        <end position="473"/>
    </location>
</feature>
<dbReference type="SMART" id="SM00200">
    <property type="entry name" value="SEA"/>
    <property type="match status" value="2"/>
</dbReference>
<keyword evidence="5" id="KW-0272">Extracellular matrix</keyword>
<feature type="compositionally biased region" description="Polar residues" evidence="11">
    <location>
        <begin position="83"/>
        <end position="92"/>
    </location>
</feature>
<feature type="compositionally biased region" description="Polar residues" evidence="11">
    <location>
        <begin position="218"/>
        <end position="227"/>
    </location>
</feature>
<dbReference type="Proteomes" id="UP000001646">
    <property type="component" value="Unplaced"/>
</dbReference>
<dbReference type="PANTHER" id="PTHR12199:SF5">
    <property type="entry name" value="MUCIN-2-LIKE ISOFORM X1"/>
    <property type="match status" value="1"/>
</dbReference>
<dbReference type="KEGG" id="acs:103280758"/>
<evidence type="ECO:0000256" key="4">
    <source>
        <dbReference type="ARBA" id="ARBA00022525"/>
    </source>
</evidence>
<evidence type="ECO:0000313" key="15">
    <source>
        <dbReference type="Proteomes" id="UP000001646"/>
    </source>
</evidence>
<feature type="domain" description="SEA" evidence="13">
    <location>
        <begin position="1218"/>
        <end position="1330"/>
    </location>
</feature>
<feature type="domain" description="SEA" evidence="13">
    <location>
        <begin position="1004"/>
        <end position="1118"/>
    </location>
</feature>
<evidence type="ECO:0000256" key="10">
    <source>
        <dbReference type="ARBA" id="ARBA00023273"/>
    </source>
</evidence>
<keyword evidence="7" id="KW-0732">Signal</keyword>
<dbReference type="GeneID" id="103280758"/>
<feature type="region of interest" description="Disordered" evidence="11">
    <location>
        <begin position="195"/>
        <end position="227"/>
    </location>
</feature>
<dbReference type="GO" id="GO:0033165">
    <property type="term" value="C:interphotoreceptor matrix"/>
    <property type="evidence" value="ECO:0007669"/>
    <property type="project" value="UniProtKB-SubCell"/>
</dbReference>
<feature type="transmembrane region" description="Helical" evidence="12">
    <location>
        <begin position="1339"/>
        <end position="1363"/>
    </location>
</feature>
<dbReference type="GO" id="GO:0001750">
    <property type="term" value="C:photoreceptor outer segment"/>
    <property type="evidence" value="ECO:0007669"/>
    <property type="project" value="UniProtKB-SubCell"/>
</dbReference>
<dbReference type="InterPro" id="IPR039861">
    <property type="entry name" value="IMPG"/>
</dbReference>
<evidence type="ECO:0000259" key="13">
    <source>
        <dbReference type="PROSITE" id="PS50024"/>
    </source>
</evidence>
<feature type="compositionally biased region" description="Polar residues" evidence="11">
    <location>
        <begin position="141"/>
        <end position="158"/>
    </location>
</feature>
<keyword evidence="10" id="KW-0966">Cell projection</keyword>
<dbReference type="InterPro" id="IPR000082">
    <property type="entry name" value="SEA_dom"/>
</dbReference>
<protein>
    <recommendedName>
        <fullName evidence="13">SEA domain-containing protein</fullName>
    </recommendedName>
</protein>
<evidence type="ECO:0000256" key="11">
    <source>
        <dbReference type="SAM" id="MobiDB-lite"/>
    </source>
</evidence>
<evidence type="ECO:0000256" key="5">
    <source>
        <dbReference type="ARBA" id="ARBA00022530"/>
    </source>
</evidence>
<evidence type="ECO:0000256" key="9">
    <source>
        <dbReference type="ARBA" id="ARBA00023180"/>
    </source>
</evidence>
<sequence length="1441" mass="156974">MDSSVVSHQARLLADKLVFHRGSIKPRRGALQIPVGLVTISKRLMWPIVLAVVPLVASTTAFNESHLAASYQTLPDRRPSSPTPFSFQKSTNVTSLNNGSIKGYPRWQAMSNTNHSSTVVTYTGYLGNLYRKKEVSYLTPTSHETLGSRSQVTTSGTMDSEMKGLHSSSGAIFHSSTNILSDSLPVWSSDSSSRKALTDQTTMRTGQELDITEPASRVPSTSVTPLPFSVRSSSNHSVKISPHPTLPPLKYFTDSTISRKFHAHRQVEILKTSLFPFASSPTTHSMSSPSISIVGTHPDAKHFTQTEIFLTSAVHYGASKRSFPSSHDLPSTLTWINSSGQLSTTESITQLTQRTNTTYDYLLRNANVSVMSHSPKAESSSDVANSSIFQLTTETVPHSSETGVSEFSPSLVTVQTDADTIVVSMATEANLSLGKQISHPKDDLRSQAMLTLPPGLDKTKTHEASSVTTEDTLSTSWATDRTKLELKDIISPKGEERTELSVGPTHDASSKGNSISFDPDFIYRQPSTSASLDVVHSGTGYDIPVQQDGSLEVVTTTPSYWELVEMATTTMVSPIFSSELPLAEATPTLELASRFISEQAKAERVGQHHNLHQRWRDATLSPPDPTDTSRVLTSEEPTELLGPKKDSKGVVHMLLEGAGTTLASHPSQDTVEPTSPGMTHDGLHTGGSTASPPIELFSITSPQWKGDISMPLHATASLAETTKPERTSVVTTHGSVSMYITSLDSSRTSVSELSLEMHTGAAEKAREEQEALEVTTLPRFSTSEDRQPDPKAVTSSPVSTSIIYRIAPPILPTKDLYIDSDSSAGTTTLIYNKYVDASAAITLQDDGTTTVYIPKTDSSVYLPISETTSAPVHPISSATIALLTTPKFLPTSTLTCLMRTIPSSFTPSSAQLFPTSQPHLTKKFWVSTLDLGDVRKEKSTVVVGTKATSTKEISTRIVVGTEGVTVIPGGHSSEQPESKDPWLSEATTKESLISLKTPLLLVPEMHVLPLSFRLTGMDYFESLENKTSESYKKLAKEVQLTVNKMLSTYEGFLQTNILGFMNGSLVVKCEAVFQRRVPVPTPSDVIRTIVTEVETRATDTFFDWRLDIQSLRSNGFNLNNLEPEKLAISFTALDSGGALGDVMNWDHLVTLLLGAHYTVRNISFVESGNLQGGIDINGEVCIDTDIHVDVGWALEALTELSNYSVDLTSLSINGSRLSLQVFPISFLVTNRVYNEKMMDRSSMEHLNLVRDLSGVIMHVLSKYKNLLQVAIREITGGSLVCRGDVIFQHPAPTSKDVLQTLALAVGPKDYLDSSTLQVDPFSFTVAGDSLEPPFPSLGIPAYAVVILAVFVVALIVLPILVLLPKMLGRKDKIIINRLRDLEGGIELFELDNPAFRPTLEEVHLDCLDTHMMMTDTSTFQGQRLVWPSKAFSDVETMPHSI</sequence>
<organism evidence="14 15">
    <name type="scientific">Anolis carolinensis</name>
    <name type="common">Green anole</name>
    <name type="synonym">American chameleon</name>
    <dbReference type="NCBI Taxonomy" id="28377"/>
    <lineage>
        <taxon>Eukaryota</taxon>
        <taxon>Metazoa</taxon>
        <taxon>Chordata</taxon>
        <taxon>Craniata</taxon>
        <taxon>Vertebrata</taxon>
        <taxon>Euteleostomi</taxon>
        <taxon>Lepidosauria</taxon>
        <taxon>Squamata</taxon>
        <taxon>Bifurcata</taxon>
        <taxon>Unidentata</taxon>
        <taxon>Episquamata</taxon>
        <taxon>Toxicofera</taxon>
        <taxon>Iguania</taxon>
        <taxon>Dactyloidae</taxon>
        <taxon>Anolis</taxon>
    </lineage>
</organism>
<dbReference type="InterPro" id="IPR036364">
    <property type="entry name" value="SEA_dom_sf"/>
</dbReference>
<feature type="region of interest" description="Disordered" evidence="11">
    <location>
        <begin position="603"/>
        <end position="644"/>
    </location>
</feature>
<keyword evidence="12" id="KW-0812">Transmembrane</keyword>
<evidence type="ECO:0000256" key="6">
    <source>
        <dbReference type="ARBA" id="ARBA00022674"/>
    </source>
</evidence>
<keyword evidence="9" id="KW-0325">Glycoprotein</keyword>
<dbReference type="PANTHER" id="PTHR12199">
    <property type="entry name" value="INTERPHOTORECEPTOR MATRIX PROTEOGLYCAN"/>
    <property type="match status" value="1"/>
</dbReference>
<accession>A0A803TEQ5</accession>
<comment type="subcellular location">
    <subcellularLocation>
        <location evidence="2">Cell projection</location>
        <location evidence="2">Cilium</location>
        <location evidence="2">Photoreceptor outer segment</location>
    </subcellularLocation>
    <subcellularLocation>
        <location evidence="1">Photoreceptor inner segment</location>
    </subcellularLocation>
    <subcellularLocation>
        <location evidence="3">Secreted</location>
        <location evidence="3">Extracellular space</location>
        <location evidence="3">Extracellular matrix</location>
        <location evidence="3">Interphotoreceptor matrix</location>
    </subcellularLocation>
</comment>
<keyword evidence="8" id="KW-0677">Repeat</keyword>
<dbReference type="PROSITE" id="PS50024">
    <property type="entry name" value="SEA"/>
    <property type="match status" value="2"/>
</dbReference>
<feature type="region of interest" description="Disordered" evidence="11">
    <location>
        <begin position="453"/>
        <end position="473"/>
    </location>
</feature>
<dbReference type="GeneTree" id="ENSGT00530000069184"/>
<evidence type="ECO:0000256" key="1">
    <source>
        <dbReference type="ARBA" id="ARBA00004437"/>
    </source>
</evidence>
<dbReference type="Gene3D" id="3.30.70.960">
    <property type="entry name" value="SEA domain"/>
    <property type="match status" value="1"/>
</dbReference>
<evidence type="ECO:0000256" key="2">
    <source>
        <dbReference type="ARBA" id="ARBA00004504"/>
    </source>
</evidence>
<dbReference type="OrthoDB" id="10070537at2759"/>
<dbReference type="Ensembl" id="ENSACAT00000043942.1">
    <property type="protein sequence ID" value="ENSACAP00000033695.1"/>
    <property type="gene ID" value="ENSACAG00000038125.1"/>
</dbReference>
<evidence type="ECO:0000256" key="7">
    <source>
        <dbReference type="ARBA" id="ARBA00022729"/>
    </source>
</evidence>
<keyword evidence="12" id="KW-0472">Membrane</keyword>
<dbReference type="SUPFAM" id="SSF82671">
    <property type="entry name" value="SEA domain"/>
    <property type="match status" value="2"/>
</dbReference>